<evidence type="ECO:0000256" key="3">
    <source>
        <dbReference type="ARBA" id="ARBA00022692"/>
    </source>
</evidence>
<feature type="transmembrane region" description="Helical" evidence="8">
    <location>
        <begin position="342"/>
        <end position="365"/>
    </location>
</feature>
<dbReference type="GO" id="GO:0046872">
    <property type="term" value="F:metal ion binding"/>
    <property type="evidence" value="ECO:0007669"/>
    <property type="project" value="UniProtKB-KW"/>
</dbReference>
<feature type="region of interest" description="Disordered" evidence="7">
    <location>
        <begin position="114"/>
        <end position="135"/>
    </location>
</feature>
<dbReference type="OrthoDB" id="529367at2759"/>
<dbReference type="GO" id="GO:0038023">
    <property type="term" value="F:signaling receptor activity"/>
    <property type="evidence" value="ECO:0007669"/>
    <property type="project" value="TreeGrafter"/>
</dbReference>
<keyword evidence="5 8" id="KW-0472">Membrane</keyword>
<evidence type="ECO:0000256" key="4">
    <source>
        <dbReference type="ARBA" id="ARBA00022989"/>
    </source>
</evidence>
<accession>A0A8S1BX49</accession>
<dbReference type="EMBL" id="CADEPI010000006">
    <property type="protein sequence ID" value="CAB3361451.1"/>
    <property type="molecule type" value="Genomic_DNA"/>
</dbReference>
<feature type="transmembrane region" description="Helical" evidence="8">
    <location>
        <begin position="220"/>
        <end position="242"/>
    </location>
</feature>
<protein>
    <recommendedName>
        <fullName evidence="11">Progestin and adipoQ receptor family member 3</fullName>
    </recommendedName>
</protein>
<evidence type="ECO:0008006" key="11">
    <source>
        <dbReference type="Google" id="ProtNLM"/>
    </source>
</evidence>
<gene>
    <name evidence="9" type="ORF">CLODIP_2_CD15768</name>
</gene>
<comment type="caution">
    <text evidence="9">The sequence shown here is derived from an EMBL/GenBank/DDBJ whole genome shotgun (WGS) entry which is preliminary data.</text>
</comment>
<evidence type="ECO:0000256" key="1">
    <source>
        <dbReference type="ARBA" id="ARBA00004141"/>
    </source>
</evidence>
<feature type="transmembrane region" description="Helical" evidence="8">
    <location>
        <begin position="193"/>
        <end position="214"/>
    </location>
</feature>
<evidence type="ECO:0000313" key="10">
    <source>
        <dbReference type="Proteomes" id="UP000494165"/>
    </source>
</evidence>
<feature type="binding site" evidence="6">
    <location>
        <position position="384"/>
    </location>
    <ligand>
        <name>Zn(2+)</name>
        <dbReference type="ChEBI" id="CHEBI:29105"/>
    </ligand>
</feature>
<dbReference type="PANTHER" id="PTHR20855">
    <property type="entry name" value="ADIPOR/PROGESTIN RECEPTOR-RELATED"/>
    <property type="match status" value="1"/>
</dbReference>
<name>A0A8S1BX49_9INSE</name>
<dbReference type="PANTHER" id="PTHR20855:SF15">
    <property type="entry name" value="PROGESTIN AND ADIPOQ RECEPTOR FAMILY MEMBER 3"/>
    <property type="match status" value="1"/>
</dbReference>
<dbReference type="GO" id="GO:0016020">
    <property type="term" value="C:membrane"/>
    <property type="evidence" value="ECO:0007669"/>
    <property type="project" value="UniProtKB-SubCell"/>
</dbReference>
<evidence type="ECO:0000256" key="2">
    <source>
        <dbReference type="ARBA" id="ARBA00007018"/>
    </source>
</evidence>
<organism evidence="9 10">
    <name type="scientific">Cloeon dipterum</name>
    <dbReference type="NCBI Taxonomy" id="197152"/>
    <lineage>
        <taxon>Eukaryota</taxon>
        <taxon>Metazoa</taxon>
        <taxon>Ecdysozoa</taxon>
        <taxon>Arthropoda</taxon>
        <taxon>Hexapoda</taxon>
        <taxon>Insecta</taxon>
        <taxon>Pterygota</taxon>
        <taxon>Palaeoptera</taxon>
        <taxon>Ephemeroptera</taxon>
        <taxon>Pisciforma</taxon>
        <taxon>Baetidae</taxon>
        <taxon>Cloeon</taxon>
    </lineage>
</organism>
<feature type="transmembrane region" description="Helical" evidence="8">
    <location>
        <begin position="283"/>
        <end position="303"/>
    </location>
</feature>
<comment type="similarity">
    <text evidence="2">Belongs to the ADIPOR family.</text>
</comment>
<proteinExistence type="inferred from homology"/>
<keyword evidence="6" id="KW-0862">Zinc</keyword>
<sequence>MWDDDCTYTPGAGGDEDYFGGGSPGKRAFGPRPVPACLLNPRLPFCDAWLAKLVINYLVHIHRKDMTHLFSSAGARLALVEQEDSSADQILFGKNNNHGQCYSQCTARRIAKNKEENGVSEKEAEALGEKSPSEKEASAADYSNFILTYDEAPGYLKFNPYIRSGYRGFLTTKMCIESIFWWTNETVNIWSHIFGWMLFLGLTLYDLILLNIHASALDKLIVGLLLLCFQACMILSSAYHTFSCKSEKAYSCFLTYDLCGIALSILAIYMSGVYYAFWCYSEWQQFYLLTVCLIFALAMALQYPAFQVDSHTKMLVFVGWAAYGVVPTIHWVIMMGGWQNPIVVLLLPRVLGMYAIVSLAFAIYITRIPERFVPGWVDYVGSSHQWWHVIIVGAFYYWHNTGIKYVEYRMNHGCANDLRF</sequence>
<feature type="transmembrane region" description="Helical" evidence="8">
    <location>
        <begin position="254"/>
        <end position="277"/>
    </location>
</feature>
<reference evidence="9 10" key="1">
    <citation type="submission" date="2020-04" db="EMBL/GenBank/DDBJ databases">
        <authorList>
            <person name="Alioto T."/>
            <person name="Alioto T."/>
            <person name="Gomez Garrido J."/>
        </authorList>
    </citation>
    <scope>NUCLEOTIDE SEQUENCE [LARGE SCALE GENOMIC DNA]</scope>
</reference>
<evidence type="ECO:0000313" key="9">
    <source>
        <dbReference type="EMBL" id="CAB3361451.1"/>
    </source>
</evidence>
<feature type="binding site" evidence="6">
    <location>
        <position position="388"/>
    </location>
    <ligand>
        <name>Zn(2+)</name>
        <dbReference type="ChEBI" id="CHEBI:29105"/>
    </ligand>
</feature>
<keyword evidence="10" id="KW-1185">Reference proteome</keyword>
<evidence type="ECO:0000256" key="8">
    <source>
        <dbReference type="SAM" id="Phobius"/>
    </source>
</evidence>
<dbReference type="InterPro" id="IPR004254">
    <property type="entry name" value="AdipoR/HlyIII-related"/>
</dbReference>
<dbReference type="Proteomes" id="UP000494165">
    <property type="component" value="Unassembled WGS sequence"/>
</dbReference>
<keyword evidence="3 8" id="KW-0812">Transmembrane</keyword>
<dbReference type="Pfam" id="PF03006">
    <property type="entry name" value="HlyIII"/>
    <property type="match status" value="1"/>
</dbReference>
<evidence type="ECO:0000256" key="5">
    <source>
        <dbReference type="ARBA" id="ARBA00023136"/>
    </source>
</evidence>
<feature type="binding site" evidence="6">
    <location>
        <position position="240"/>
    </location>
    <ligand>
        <name>Zn(2+)</name>
        <dbReference type="ChEBI" id="CHEBI:29105"/>
    </ligand>
</feature>
<evidence type="ECO:0000256" key="7">
    <source>
        <dbReference type="SAM" id="MobiDB-lite"/>
    </source>
</evidence>
<evidence type="ECO:0000256" key="6">
    <source>
        <dbReference type="PIRSR" id="PIRSR604254-1"/>
    </source>
</evidence>
<feature type="transmembrane region" description="Helical" evidence="8">
    <location>
        <begin position="315"/>
        <end position="336"/>
    </location>
</feature>
<dbReference type="AlphaFoldDB" id="A0A8S1BX49"/>
<comment type="subcellular location">
    <subcellularLocation>
        <location evidence="1">Membrane</location>
        <topology evidence="1">Multi-pass membrane protein</topology>
    </subcellularLocation>
</comment>
<keyword evidence="4 8" id="KW-1133">Transmembrane helix</keyword>
<keyword evidence="6" id="KW-0479">Metal-binding</keyword>